<dbReference type="InterPro" id="IPR020613">
    <property type="entry name" value="Thiolase_CS"/>
</dbReference>
<dbReference type="InterPro" id="IPR020617">
    <property type="entry name" value="Thiolase_C"/>
</dbReference>
<dbReference type="Proteomes" id="UP000646827">
    <property type="component" value="Unassembled WGS sequence"/>
</dbReference>
<dbReference type="Pfam" id="PF02803">
    <property type="entry name" value="Thiolase_C"/>
    <property type="match status" value="1"/>
</dbReference>
<keyword evidence="5" id="KW-0276">Fatty acid metabolism</keyword>
<dbReference type="GO" id="GO:0010124">
    <property type="term" value="P:phenylacetate catabolic process"/>
    <property type="evidence" value="ECO:0007669"/>
    <property type="project" value="TreeGrafter"/>
</dbReference>
<dbReference type="EMBL" id="JAEPRB010000148">
    <property type="protein sequence ID" value="KAG2220205.1"/>
    <property type="molecule type" value="Genomic_DNA"/>
</dbReference>
<feature type="active site" description="Proton acceptor" evidence="12">
    <location>
        <position position="401"/>
    </location>
</feature>
<comment type="catalytic activity">
    <reaction evidence="11">
        <text>an acyl-CoA + acetyl-CoA = a 3-oxoacyl-CoA + CoA</text>
        <dbReference type="Rhea" id="RHEA:21564"/>
        <dbReference type="ChEBI" id="CHEBI:57287"/>
        <dbReference type="ChEBI" id="CHEBI:57288"/>
        <dbReference type="ChEBI" id="CHEBI:58342"/>
        <dbReference type="ChEBI" id="CHEBI:90726"/>
        <dbReference type="EC" id="2.3.1.16"/>
    </reaction>
</comment>
<keyword evidence="8" id="KW-0576">Peroxisome</keyword>
<gene>
    <name evidence="16" type="ORF">INT45_002797</name>
</gene>
<keyword evidence="17" id="KW-1185">Reference proteome</keyword>
<dbReference type="GO" id="GO:0003988">
    <property type="term" value="F:acetyl-CoA C-acyltransferase activity"/>
    <property type="evidence" value="ECO:0007669"/>
    <property type="project" value="UniProtKB-EC"/>
</dbReference>
<evidence type="ECO:0000256" key="9">
    <source>
        <dbReference type="ARBA" id="ARBA00023315"/>
    </source>
</evidence>
<protein>
    <recommendedName>
        <fullName evidence="10">acetyl-CoA C-acyltransferase</fullName>
        <ecNumber evidence="10">2.3.1.16</ecNumber>
    </recommendedName>
</protein>
<sequence length="417" mass="43833">MPYNLPYPIPLAPAPEAQVTKVGVKSPEDVVVVSALRTALTKGRKGGFKDTLADQLVQYVLKATIDRTGIDPKLVQDICVGNVDAPGGLATPARMAALAAGFPETTSVSTTNRQCSSGLQACVTIASAIQAGLIDIGIGAGVESMSSDYYKRDRLMSKKIAKELKSAGDCLVPMGITSENVAEDYGLTRLAQDEFSVESHKKAAAAQAAGYFKEEIVPIKATILDKDGENPKEILVDQDEGIRANSSVENLAKLKPVFKKDGSTHAGNASQISDGAAAVLLMKRKTALALNLPIIGKYVTACTVGVPPHVMGIGPAYAIPVAVERAGLKLDNVDIFEINEAFASQALYTVRVLGIPKNKVNPKGGAIAIGHPLGSTGARQVATLFPELKRTKSRVGVTSMCMGTGMGMACVWENEQL</sequence>
<dbReference type="Gene3D" id="3.40.47.10">
    <property type="match status" value="2"/>
</dbReference>
<evidence type="ECO:0000256" key="3">
    <source>
        <dbReference type="ARBA" id="ARBA00010982"/>
    </source>
</evidence>
<dbReference type="EC" id="2.3.1.16" evidence="10"/>
<organism evidence="16 17">
    <name type="scientific">Circinella minor</name>
    <dbReference type="NCBI Taxonomy" id="1195481"/>
    <lineage>
        <taxon>Eukaryota</taxon>
        <taxon>Fungi</taxon>
        <taxon>Fungi incertae sedis</taxon>
        <taxon>Mucoromycota</taxon>
        <taxon>Mucoromycotina</taxon>
        <taxon>Mucoromycetes</taxon>
        <taxon>Mucorales</taxon>
        <taxon>Lichtheimiaceae</taxon>
        <taxon>Circinella</taxon>
    </lineage>
</organism>
<dbReference type="InterPro" id="IPR002155">
    <property type="entry name" value="Thiolase"/>
</dbReference>
<feature type="active site" description="Acyl-thioester intermediate" evidence="12">
    <location>
        <position position="115"/>
    </location>
</feature>
<dbReference type="OrthoDB" id="5404651at2759"/>
<feature type="domain" description="Thiolase C-terminal" evidence="15">
    <location>
        <begin position="294"/>
        <end position="413"/>
    </location>
</feature>
<evidence type="ECO:0000256" key="11">
    <source>
        <dbReference type="ARBA" id="ARBA00047605"/>
    </source>
</evidence>
<dbReference type="GO" id="GO:0006635">
    <property type="term" value="P:fatty acid beta-oxidation"/>
    <property type="evidence" value="ECO:0007669"/>
    <property type="project" value="TreeGrafter"/>
</dbReference>
<dbReference type="InterPro" id="IPR020610">
    <property type="entry name" value="Thiolase_AS"/>
</dbReference>
<dbReference type="NCBIfam" id="TIGR01930">
    <property type="entry name" value="AcCoA-C-Actrans"/>
    <property type="match status" value="1"/>
</dbReference>
<dbReference type="FunFam" id="3.40.47.10:FF:000010">
    <property type="entry name" value="Acetyl-CoA acetyltransferase (Thiolase)"/>
    <property type="match status" value="1"/>
</dbReference>
<keyword evidence="4 13" id="KW-0808">Transferase</keyword>
<dbReference type="PANTHER" id="PTHR43853:SF8">
    <property type="entry name" value="3-KETOACYL-COA THIOLASE, PEROXISOMAL"/>
    <property type="match status" value="1"/>
</dbReference>
<evidence type="ECO:0000256" key="8">
    <source>
        <dbReference type="ARBA" id="ARBA00023140"/>
    </source>
</evidence>
<comment type="caution">
    <text evidence="16">The sequence shown here is derived from an EMBL/GenBank/DDBJ whole genome shotgun (WGS) entry which is preliminary data.</text>
</comment>
<evidence type="ECO:0000256" key="5">
    <source>
        <dbReference type="ARBA" id="ARBA00022832"/>
    </source>
</evidence>
<evidence type="ECO:0000313" key="16">
    <source>
        <dbReference type="EMBL" id="KAG2220205.1"/>
    </source>
</evidence>
<comment type="subcellular location">
    <subcellularLocation>
        <location evidence="1">Peroxisome</location>
    </subcellularLocation>
</comment>
<dbReference type="InterPro" id="IPR020616">
    <property type="entry name" value="Thiolase_N"/>
</dbReference>
<dbReference type="PROSITE" id="PS00737">
    <property type="entry name" value="THIOLASE_2"/>
    <property type="match status" value="1"/>
</dbReference>
<reference evidence="16 17" key="1">
    <citation type="submission" date="2020-12" db="EMBL/GenBank/DDBJ databases">
        <title>Metabolic potential, ecology and presence of endohyphal bacteria is reflected in genomic diversity of Mucoromycotina.</title>
        <authorList>
            <person name="Muszewska A."/>
            <person name="Okrasinska A."/>
            <person name="Steczkiewicz K."/>
            <person name="Drgas O."/>
            <person name="Orlowska M."/>
            <person name="Perlinska-Lenart U."/>
            <person name="Aleksandrzak-Piekarczyk T."/>
            <person name="Szatraj K."/>
            <person name="Zielenkiewicz U."/>
            <person name="Pilsyk S."/>
            <person name="Malc E."/>
            <person name="Mieczkowski P."/>
            <person name="Kruszewska J.S."/>
            <person name="Biernat P."/>
            <person name="Pawlowska J."/>
        </authorList>
    </citation>
    <scope>NUCLEOTIDE SEQUENCE [LARGE SCALE GENOMIC DNA]</scope>
    <source>
        <strain evidence="16 17">CBS 142.35</strain>
    </source>
</reference>
<keyword evidence="6" id="KW-0809">Transit peptide</keyword>
<dbReference type="GO" id="GO:0005777">
    <property type="term" value="C:peroxisome"/>
    <property type="evidence" value="ECO:0007669"/>
    <property type="project" value="UniProtKB-SubCell"/>
</dbReference>
<dbReference type="Pfam" id="PF00108">
    <property type="entry name" value="Thiolase_N"/>
    <property type="match status" value="1"/>
</dbReference>
<dbReference type="AlphaFoldDB" id="A0A8H7VH14"/>
<dbReference type="CDD" id="cd00751">
    <property type="entry name" value="thiolase"/>
    <property type="match status" value="1"/>
</dbReference>
<evidence type="ECO:0000256" key="6">
    <source>
        <dbReference type="ARBA" id="ARBA00022946"/>
    </source>
</evidence>
<dbReference type="PANTHER" id="PTHR43853">
    <property type="entry name" value="3-KETOACYL-COA THIOLASE, PEROXISOMAL"/>
    <property type="match status" value="1"/>
</dbReference>
<evidence type="ECO:0000256" key="7">
    <source>
        <dbReference type="ARBA" id="ARBA00023098"/>
    </source>
</evidence>
<evidence type="ECO:0000256" key="12">
    <source>
        <dbReference type="PIRSR" id="PIRSR000429-1"/>
    </source>
</evidence>
<keyword evidence="7" id="KW-0443">Lipid metabolism</keyword>
<dbReference type="InterPro" id="IPR050215">
    <property type="entry name" value="Thiolase-like_sf_Thiolase"/>
</dbReference>
<evidence type="ECO:0000259" key="15">
    <source>
        <dbReference type="Pfam" id="PF02803"/>
    </source>
</evidence>
<feature type="domain" description="Thiolase N-terminal" evidence="14">
    <location>
        <begin position="30"/>
        <end position="284"/>
    </location>
</feature>
<dbReference type="PIRSF" id="PIRSF000429">
    <property type="entry name" value="Ac-CoA_Ac_transf"/>
    <property type="match status" value="1"/>
</dbReference>
<comment type="pathway">
    <text evidence="2">Lipid metabolism; fatty acid metabolism.</text>
</comment>
<name>A0A8H7VH14_9FUNG</name>
<feature type="active site" description="Proton acceptor" evidence="12">
    <location>
        <position position="371"/>
    </location>
</feature>
<evidence type="ECO:0000259" key="14">
    <source>
        <dbReference type="Pfam" id="PF00108"/>
    </source>
</evidence>
<evidence type="ECO:0000313" key="17">
    <source>
        <dbReference type="Proteomes" id="UP000646827"/>
    </source>
</evidence>
<evidence type="ECO:0000256" key="2">
    <source>
        <dbReference type="ARBA" id="ARBA00004872"/>
    </source>
</evidence>
<evidence type="ECO:0000256" key="1">
    <source>
        <dbReference type="ARBA" id="ARBA00004275"/>
    </source>
</evidence>
<dbReference type="InterPro" id="IPR016039">
    <property type="entry name" value="Thiolase-like"/>
</dbReference>
<keyword evidence="9 13" id="KW-0012">Acyltransferase</keyword>
<dbReference type="PROSITE" id="PS00099">
    <property type="entry name" value="THIOLASE_3"/>
    <property type="match status" value="1"/>
</dbReference>
<dbReference type="SUPFAM" id="SSF53901">
    <property type="entry name" value="Thiolase-like"/>
    <property type="match status" value="2"/>
</dbReference>
<evidence type="ECO:0000256" key="4">
    <source>
        <dbReference type="ARBA" id="ARBA00022679"/>
    </source>
</evidence>
<accession>A0A8H7VH14</accession>
<evidence type="ECO:0000256" key="10">
    <source>
        <dbReference type="ARBA" id="ARBA00024073"/>
    </source>
</evidence>
<comment type="similarity">
    <text evidence="3 13">Belongs to the thiolase-like superfamily. Thiolase family.</text>
</comment>
<evidence type="ECO:0000256" key="13">
    <source>
        <dbReference type="RuleBase" id="RU003557"/>
    </source>
</evidence>
<proteinExistence type="inferred from homology"/>